<proteinExistence type="predicted"/>
<sequence length="70" mass="8097">RRCRRRPPGRSPRPAAPSPSWTGRASAERHDSRDAERAGEGVPRPFLSVRRRRFSWRRAPRRAPPGRWSG</sequence>
<accession>D5RU29</accession>
<name>D5RU29_9PROT</name>
<dbReference type="AlphaFoldDB" id="D5RU29"/>
<dbReference type="HOGENOM" id="CLU_2746250_0_0_5"/>
<feature type="region of interest" description="Disordered" evidence="1">
    <location>
        <begin position="1"/>
        <end position="46"/>
    </location>
</feature>
<reference evidence="2 3" key="1">
    <citation type="submission" date="2010-04" db="EMBL/GenBank/DDBJ databases">
        <authorList>
            <person name="Qin X."/>
            <person name="Bachman B."/>
            <person name="Battles P."/>
            <person name="Bell A."/>
            <person name="Bess C."/>
            <person name="Bickham C."/>
            <person name="Chaboub L."/>
            <person name="Chen D."/>
            <person name="Coyle M."/>
            <person name="Deiros D.R."/>
            <person name="Dinh H."/>
            <person name="Forbes L."/>
            <person name="Fowler G."/>
            <person name="Francisco L."/>
            <person name="Fu Q."/>
            <person name="Gubbala S."/>
            <person name="Hale W."/>
            <person name="Han Y."/>
            <person name="Hemphill L."/>
            <person name="Highlander S.K."/>
            <person name="Hirani K."/>
            <person name="Hogues M."/>
            <person name="Jackson L."/>
            <person name="Jakkamsetti A."/>
            <person name="Javaid M."/>
            <person name="Jiang H."/>
            <person name="Korchina V."/>
            <person name="Kovar C."/>
            <person name="Lara F."/>
            <person name="Lee S."/>
            <person name="Mata R."/>
            <person name="Mathew T."/>
            <person name="Moen C."/>
            <person name="Morales K."/>
            <person name="Munidasa M."/>
            <person name="Nazareth L."/>
            <person name="Ngo R."/>
            <person name="Nguyen L."/>
            <person name="Okwuonu G."/>
            <person name="Ongeri F."/>
            <person name="Patil S."/>
            <person name="Petrosino J."/>
            <person name="Pham C."/>
            <person name="Pham P."/>
            <person name="Pu L.-L."/>
            <person name="Puazo M."/>
            <person name="Raj R."/>
            <person name="Reid J."/>
            <person name="Rouhana J."/>
            <person name="Saada N."/>
            <person name="Shang Y."/>
            <person name="Simmons D."/>
            <person name="Thornton R."/>
            <person name="Warren J."/>
            <person name="Weissenberger G."/>
            <person name="Zhang J."/>
            <person name="Zhang L."/>
            <person name="Zhou C."/>
            <person name="Zhu D."/>
            <person name="Muzny D."/>
            <person name="Worley K."/>
            <person name="Gibbs R."/>
        </authorList>
    </citation>
    <scope>NUCLEOTIDE SEQUENCE [LARGE SCALE GENOMIC DNA]</scope>
    <source>
        <strain evidence="2 3">ATCC 49957</strain>
    </source>
</reference>
<evidence type="ECO:0000313" key="2">
    <source>
        <dbReference type="EMBL" id="EFH09189.1"/>
    </source>
</evidence>
<evidence type="ECO:0000256" key="1">
    <source>
        <dbReference type="SAM" id="MobiDB-lite"/>
    </source>
</evidence>
<gene>
    <name evidence="2" type="ORF">HMPREF0731_4591</name>
</gene>
<feature type="non-terminal residue" evidence="2">
    <location>
        <position position="1"/>
    </location>
</feature>
<protein>
    <submittedName>
        <fullName evidence="2">Uncharacterized protein</fullName>
    </submittedName>
</protein>
<feature type="compositionally biased region" description="Basic and acidic residues" evidence="1">
    <location>
        <begin position="26"/>
        <end position="39"/>
    </location>
</feature>
<dbReference type="Proteomes" id="UP000005324">
    <property type="component" value="Unassembled WGS sequence"/>
</dbReference>
<keyword evidence="3" id="KW-1185">Reference proteome</keyword>
<dbReference type="EMBL" id="ADVL01000908">
    <property type="protein sequence ID" value="EFH09189.1"/>
    <property type="molecule type" value="Genomic_DNA"/>
</dbReference>
<organism evidence="2 3">
    <name type="scientific">Pseudoroseomonas cervicalis ATCC 49957</name>
    <dbReference type="NCBI Taxonomy" id="525371"/>
    <lineage>
        <taxon>Bacteria</taxon>
        <taxon>Pseudomonadati</taxon>
        <taxon>Pseudomonadota</taxon>
        <taxon>Alphaproteobacteria</taxon>
        <taxon>Acetobacterales</taxon>
        <taxon>Roseomonadaceae</taxon>
        <taxon>Roseomonas</taxon>
    </lineage>
</organism>
<evidence type="ECO:0000313" key="3">
    <source>
        <dbReference type="Proteomes" id="UP000005324"/>
    </source>
</evidence>
<comment type="caution">
    <text evidence="2">The sequence shown here is derived from an EMBL/GenBank/DDBJ whole genome shotgun (WGS) entry which is preliminary data.</text>
</comment>